<protein>
    <recommendedName>
        <fullName evidence="11">Mercuric reductase</fullName>
    </recommendedName>
</protein>
<dbReference type="SUPFAM" id="SSF51905">
    <property type="entry name" value="FAD/NAD(P)-binding domain"/>
    <property type="match status" value="2"/>
</dbReference>
<dbReference type="InterPro" id="IPR004099">
    <property type="entry name" value="Pyr_nucl-diS_OxRdtase_dimer"/>
</dbReference>
<comment type="cofactor">
    <cofactor evidence="5">
        <name>FAD</name>
        <dbReference type="ChEBI" id="CHEBI:57692"/>
    </cofactor>
    <text evidence="5">Binds 1 FAD per subunit.</text>
</comment>
<sequence length="503" mass="54261">MAATHYDVLVIGSGQSGNPVAKAFAKAGRKTAVVERTALGGTCVNVGCTPTKTIISSGRAAYLARRGADFGVNIGDGPVTADMARVRERKRDIVQQWNSGSVRGLQAAGVDVLMGNASFVGDRKLKVALNDGGEKEVSAETVFLNVGERASRPEIPGLEDVDPARVLDSTSILELDEVPKHLVVMGGGYIGLEFGQLFRRLGADVTIVQRAKQLVPREDEDVAECMRNILVQDGITVHLSSTVRSISSTKGARPFVVHAQSSSYTQPGTDTKKSKRYGPNSKYGHNSVVIMSNAGWQESQEALKDPESQSRNFWLSSLAGDGQSHIVVDEKLQTTAAGVYALGDSHGGPAFTHMSYDDFRIIRNNCLSDHMPSTTPSMATTQVSRSRVLVPYCMYTDPQLAHVGLHARDLNGGAREVKTAKMPMSYVARALETDEPRGMMKATVDAKTGEILGFTCLGMEGGEIMSIVQTAMMGELKWWDLEAAVWAHPTLAESLNNLWGYLE</sequence>
<evidence type="ECO:0000313" key="10">
    <source>
        <dbReference type="Proteomes" id="UP000050424"/>
    </source>
</evidence>
<evidence type="ECO:0000259" key="7">
    <source>
        <dbReference type="Pfam" id="PF02852"/>
    </source>
</evidence>
<evidence type="ECO:0000256" key="4">
    <source>
        <dbReference type="PIRSR" id="PIRSR000350-2"/>
    </source>
</evidence>
<evidence type="ECO:0000313" key="9">
    <source>
        <dbReference type="EMBL" id="KPM43080.1"/>
    </source>
</evidence>
<dbReference type="PRINTS" id="PR00411">
    <property type="entry name" value="PNDRDTASEI"/>
</dbReference>
<dbReference type="InterPro" id="IPR036188">
    <property type="entry name" value="FAD/NAD-bd_sf"/>
</dbReference>
<organism evidence="9 10">
    <name type="scientific">Neonectria ditissima</name>
    <dbReference type="NCBI Taxonomy" id="78410"/>
    <lineage>
        <taxon>Eukaryota</taxon>
        <taxon>Fungi</taxon>
        <taxon>Dikarya</taxon>
        <taxon>Ascomycota</taxon>
        <taxon>Pezizomycotina</taxon>
        <taxon>Sordariomycetes</taxon>
        <taxon>Hypocreomycetidae</taxon>
        <taxon>Hypocreales</taxon>
        <taxon>Nectriaceae</taxon>
        <taxon>Neonectria</taxon>
    </lineage>
</organism>
<feature type="binding site" evidence="5">
    <location>
        <position position="295"/>
    </location>
    <ligand>
        <name>NAD(+)</name>
        <dbReference type="ChEBI" id="CHEBI:57540"/>
    </ligand>
</feature>
<feature type="binding site" evidence="5">
    <location>
        <position position="344"/>
    </location>
    <ligand>
        <name>FAD</name>
        <dbReference type="ChEBI" id="CHEBI:57692"/>
    </ligand>
</feature>
<feature type="disulfide bond" description="Redox-active" evidence="6">
    <location>
        <begin position="43"/>
        <end position="48"/>
    </location>
</feature>
<dbReference type="PIRSF" id="PIRSF000350">
    <property type="entry name" value="Mercury_reductase_MerA"/>
    <property type="match status" value="1"/>
</dbReference>
<proteinExistence type="inferred from homology"/>
<evidence type="ECO:0000256" key="1">
    <source>
        <dbReference type="ARBA" id="ARBA00007532"/>
    </source>
</evidence>
<keyword evidence="10" id="KW-1185">Reference proteome</keyword>
<feature type="binding site" evidence="5">
    <location>
        <position position="52"/>
    </location>
    <ligand>
        <name>FAD</name>
        <dbReference type="ChEBI" id="CHEBI:57692"/>
    </ligand>
</feature>
<evidence type="ECO:0000256" key="3">
    <source>
        <dbReference type="ARBA" id="ARBA00022827"/>
    </source>
</evidence>
<evidence type="ECO:0000256" key="2">
    <source>
        <dbReference type="ARBA" id="ARBA00022630"/>
    </source>
</evidence>
<dbReference type="EMBL" id="LKCW01000038">
    <property type="protein sequence ID" value="KPM43080.1"/>
    <property type="molecule type" value="Genomic_DNA"/>
</dbReference>
<gene>
    <name evidence="9" type="ORF">AK830_g3475</name>
</gene>
<keyword evidence="5" id="KW-0547">Nucleotide-binding</keyword>
<evidence type="ECO:0008006" key="11">
    <source>
        <dbReference type="Google" id="ProtNLM"/>
    </source>
</evidence>
<dbReference type="GO" id="GO:0050660">
    <property type="term" value="F:flavin adenine dinucleotide binding"/>
    <property type="evidence" value="ECO:0007669"/>
    <property type="project" value="TreeGrafter"/>
</dbReference>
<evidence type="ECO:0000256" key="5">
    <source>
        <dbReference type="PIRSR" id="PIRSR000350-3"/>
    </source>
</evidence>
<feature type="active site" description="Proton acceptor" evidence="4">
    <location>
        <position position="488"/>
    </location>
</feature>
<dbReference type="Gene3D" id="3.50.50.60">
    <property type="entry name" value="FAD/NAD(P)-binding domain"/>
    <property type="match status" value="3"/>
</dbReference>
<comment type="similarity">
    <text evidence="1">Belongs to the class-I pyridine nucleotide-disulfide oxidoreductase family.</text>
</comment>
<name>A0A0P7BHX8_9HYPO</name>
<dbReference type="InterPro" id="IPR001100">
    <property type="entry name" value="Pyr_nuc-diS_OxRdtase"/>
</dbReference>
<dbReference type="Pfam" id="PF07992">
    <property type="entry name" value="Pyr_redox_2"/>
    <property type="match status" value="1"/>
</dbReference>
<evidence type="ECO:0000259" key="8">
    <source>
        <dbReference type="Pfam" id="PF07992"/>
    </source>
</evidence>
<keyword evidence="5" id="KW-0520">NAD</keyword>
<feature type="domain" description="Pyridine nucleotide-disulphide oxidoreductase dimerisation" evidence="7">
    <location>
        <begin position="390"/>
        <end position="496"/>
    </location>
</feature>
<feature type="binding site" evidence="5">
    <location>
        <begin position="186"/>
        <end position="193"/>
    </location>
    <ligand>
        <name>NAD(+)</name>
        <dbReference type="ChEBI" id="CHEBI:57540"/>
    </ligand>
</feature>
<dbReference type="Proteomes" id="UP000050424">
    <property type="component" value="Unassembled WGS sequence"/>
</dbReference>
<dbReference type="AlphaFoldDB" id="A0A0P7BHX8"/>
<dbReference type="OrthoDB" id="361797at2759"/>
<dbReference type="GO" id="GO:0003955">
    <property type="term" value="F:NAD(P)H dehydrogenase (quinone) activity"/>
    <property type="evidence" value="ECO:0007669"/>
    <property type="project" value="TreeGrafter"/>
</dbReference>
<keyword evidence="2" id="KW-0285">Flavoprotein</keyword>
<comment type="caution">
    <text evidence="9">The sequence shown here is derived from an EMBL/GenBank/DDBJ whole genome shotgun (WGS) entry which is preliminary data.</text>
</comment>
<dbReference type="PRINTS" id="PR00368">
    <property type="entry name" value="FADPNR"/>
</dbReference>
<feature type="domain" description="FAD/NAD(P)-binding" evidence="8">
    <location>
        <begin position="6"/>
        <end position="355"/>
    </location>
</feature>
<dbReference type="Gene3D" id="3.30.390.30">
    <property type="match status" value="1"/>
</dbReference>
<dbReference type="PANTHER" id="PTHR43014">
    <property type="entry name" value="MERCURIC REDUCTASE"/>
    <property type="match status" value="1"/>
</dbReference>
<dbReference type="InterPro" id="IPR023753">
    <property type="entry name" value="FAD/NAD-binding_dom"/>
</dbReference>
<dbReference type="PANTHER" id="PTHR43014:SF2">
    <property type="entry name" value="MERCURIC REDUCTASE"/>
    <property type="match status" value="1"/>
</dbReference>
<accession>A0A0P7BHX8</accession>
<keyword evidence="3 5" id="KW-0274">FAD</keyword>
<dbReference type="SUPFAM" id="SSF55424">
    <property type="entry name" value="FAD/NAD-linked reductases, dimerisation (C-terminal) domain"/>
    <property type="match status" value="1"/>
</dbReference>
<dbReference type="Pfam" id="PF02852">
    <property type="entry name" value="Pyr_redox_dim"/>
    <property type="match status" value="1"/>
</dbReference>
<evidence type="ECO:0000256" key="6">
    <source>
        <dbReference type="PIRSR" id="PIRSR000350-4"/>
    </source>
</evidence>
<dbReference type="STRING" id="78410.A0A0P7BHX8"/>
<reference evidence="9 10" key="1">
    <citation type="submission" date="2015-09" db="EMBL/GenBank/DDBJ databases">
        <title>Draft genome of a European isolate of the apple canker pathogen Neonectria ditissima.</title>
        <authorList>
            <person name="Gomez-Cortecero A."/>
            <person name="Harrison R.J."/>
            <person name="Armitage A.D."/>
        </authorList>
    </citation>
    <scope>NUCLEOTIDE SEQUENCE [LARGE SCALE GENOMIC DNA]</scope>
    <source>
        <strain evidence="9 10">R09/05</strain>
    </source>
</reference>
<dbReference type="InterPro" id="IPR016156">
    <property type="entry name" value="FAD/NAD-linked_Rdtase_dimer_sf"/>
</dbReference>